<accession>A0A0K2ULL4</accession>
<name>A0A0K2ULL4_LEPSM</name>
<reference evidence="2" key="1">
    <citation type="submission" date="2014-05" db="EMBL/GenBank/DDBJ databases">
        <authorList>
            <person name="Chronopoulou M."/>
        </authorList>
    </citation>
    <scope>NUCLEOTIDE SEQUENCE</scope>
    <source>
        <tissue evidence="2">Whole organism</tissue>
    </source>
</reference>
<feature type="transmembrane region" description="Helical" evidence="1">
    <location>
        <begin position="18"/>
        <end position="36"/>
    </location>
</feature>
<protein>
    <submittedName>
        <fullName evidence="2">Uncharacterized protein</fullName>
    </submittedName>
</protein>
<dbReference type="AlphaFoldDB" id="A0A0K2ULL4"/>
<keyword evidence="1" id="KW-0812">Transmembrane</keyword>
<organism evidence="2">
    <name type="scientific">Lepeophtheirus salmonis</name>
    <name type="common">Salmon louse</name>
    <name type="synonym">Caligus salmonis</name>
    <dbReference type="NCBI Taxonomy" id="72036"/>
    <lineage>
        <taxon>Eukaryota</taxon>
        <taxon>Metazoa</taxon>
        <taxon>Ecdysozoa</taxon>
        <taxon>Arthropoda</taxon>
        <taxon>Crustacea</taxon>
        <taxon>Multicrustacea</taxon>
        <taxon>Hexanauplia</taxon>
        <taxon>Copepoda</taxon>
        <taxon>Siphonostomatoida</taxon>
        <taxon>Caligidae</taxon>
        <taxon>Lepeophtheirus</taxon>
    </lineage>
</organism>
<evidence type="ECO:0000256" key="1">
    <source>
        <dbReference type="SAM" id="Phobius"/>
    </source>
</evidence>
<keyword evidence="1" id="KW-1133">Transmembrane helix</keyword>
<proteinExistence type="predicted"/>
<sequence length="57" mass="7219">MFHFTLPINVINYFFSKLVKYSFFVIFFTISIWQFFDKNIRWTSHHEKLFHAYMLIY</sequence>
<evidence type="ECO:0000313" key="2">
    <source>
        <dbReference type="EMBL" id="CDW38980.1"/>
    </source>
</evidence>
<keyword evidence="1" id="KW-0472">Membrane</keyword>
<dbReference type="EMBL" id="HACA01021619">
    <property type="protein sequence ID" value="CDW38980.1"/>
    <property type="molecule type" value="Transcribed_RNA"/>
</dbReference>